<dbReference type="HOGENOM" id="CLU_001103_22_3_1"/>
<dbReference type="STRING" id="946122.A0A0C2XKG1"/>
<dbReference type="InterPro" id="IPR027417">
    <property type="entry name" value="P-loop_NTPase"/>
</dbReference>
<keyword evidence="6" id="KW-0067">ATP-binding</keyword>
<dbReference type="GO" id="GO:0005634">
    <property type="term" value="C:nucleus"/>
    <property type="evidence" value="ECO:0007669"/>
    <property type="project" value="UniProtKB-SubCell"/>
</dbReference>
<evidence type="ECO:0000313" key="15">
    <source>
        <dbReference type="EMBL" id="KIL69533.1"/>
    </source>
</evidence>
<evidence type="ECO:0000256" key="8">
    <source>
        <dbReference type="ARBA" id="ARBA00023235"/>
    </source>
</evidence>
<dbReference type="AlphaFoldDB" id="A0A0C2XKG1"/>
<dbReference type="InParanoid" id="A0A0C2XKG1"/>
<feature type="domain" description="Helicase C-terminal" evidence="14">
    <location>
        <begin position="577"/>
        <end position="731"/>
    </location>
</feature>
<comment type="catalytic activity">
    <reaction evidence="10">
        <text>Couples ATP hydrolysis with the unwinding of duplex DNA by translocating in the 3'-5' direction.</text>
        <dbReference type="EC" id="5.6.2.4"/>
    </reaction>
</comment>
<comment type="subcellular location">
    <subcellularLocation>
        <location evidence="1">Nucleus</location>
    </subcellularLocation>
</comment>
<feature type="compositionally biased region" description="Polar residues" evidence="12">
    <location>
        <begin position="124"/>
        <end position="134"/>
    </location>
</feature>
<dbReference type="GO" id="GO:0006260">
    <property type="term" value="P:DNA replication"/>
    <property type="evidence" value="ECO:0007669"/>
    <property type="project" value="InterPro"/>
</dbReference>
<protein>
    <recommendedName>
        <fullName evidence="11">DNA 3'-5' helicase</fullName>
        <ecNumber evidence="11">5.6.2.4</ecNumber>
    </recommendedName>
</protein>
<dbReference type="PROSITE" id="PS51192">
    <property type="entry name" value="HELICASE_ATP_BIND_1"/>
    <property type="match status" value="1"/>
</dbReference>
<dbReference type="InterPro" id="IPR004589">
    <property type="entry name" value="DNA_helicase_ATP-dep_RecQ"/>
</dbReference>
<keyword evidence="8" id="KW-0413">Isomerase</keyword>
<dbReference type="CDD" id="cd18794">
    <property type="entry name" value="SF2_C_RecQ"/>
    <property type="match status" value="1"/>
</dbReference>
<evidence type="ECO:0000259" key="14">
    <source>
        <dbReference type="PROSITE" id="PS51194"/>
    </source>
</evidence>
<comment type="similarity">
    <text evidence="2">Belongs to the helicase family. RecQ subfamily.</text>
</comment>
<dbReference type="SMART" id="SM00490">
    <property type="entry name" value="HELICc"/>
    <property type="match status" value="1"/>
</dbReference>
<name>A0A0C2XKG1_AMAMK</name>
<dbReference type="FunFam" id="3.40.50.300:FF:001389">
    <property type="entry name" value="ATP-dependent DNA helicase RecQ"/>
    <property type="match status" value="1"/>
</dbReference>
<evidence type="ECO:0000256" key="3">
    <source>
        <dbReference type="ARBA" id="ARBA00022741"/>
    </source>
</evidence>
<dbReference type="Pfam" id="PF00271">
    <property type="entry name" value="Helicase_C"/>
    <property type="match status" value="1"/>
</dbReference>
<evidence type="ECO:0000259" key="13">
    <source>
        <dbReference type="PROSITE" id="PS51192"/>
    </source>
</evidence>
<evidence type="ECO:0000256" key="11">
    <source>
        <dbReference type="ARBA" id="ARBA00034808"/>
    </source>
</evidence>
<dbReference type="Pfam" id="PF16124">
    <property type="entry name" value="RecQ_Zn_bind"/>
    <property type="match status" value="1"/>
</dbReference>
<dbReference type="InterPro" id="IPR036388">
    <property type="entry name" value="WH-like_DNA-bd_sf"/>
</dbReference>
<keyword evidence="9" id="KW-0539">Nucleus</keyword>
<keyword evidence="5" id="KW-0347">Helicase</keyword>
<keyword evidence="16" id="KW-1185">Reference proteome</keyword>
<dbReference type="GO" id="GO:0009378">
    <property type="term" value="F:four-way junction helicase activity"/>
    <property type="evidence" value="ECO:0007669"/>
    <property type="project" value="TreeGrafter"/>
</dbReference>
<dbReference type="SUPFAM" id="SSF52540">
    <property type="entry name" value="P-loop containing nucleoside triphosphate hydrolases"/>
    <property type="match status" value="1"/>
</dbReference>
<dbReference type="PROSITE" id="PS51194">
    <property type="entry name" value="HELICASE_CTER"/>
    <property type="match status" value="1"/>
</dbReference>
<dbReference type="Gene3D" id="1.10.150.80">
    <property type="entry name" value="HRDC domain"/>
    <property type="match status" value="1"/>
</dbReference>
<dbReference type="NCBIfam" id="TIGR00614">
    <property type="entry name" value="recQ_fam"/>
    <property type="match status" value="1"/>
</dbReference>
<dbReference type="GO" id="GO:0005524">
    <property type="term" value="F:ATP binding"/>
    <property type="evidence" value="ECO:0007669"/>
    <property type="project" value="UniProtKB-KW"/>
</dbReference>
<dbReference type="InterPro" id="IPR032284">
    <property type="entry name" value="RecQ_Zn-bd"/>
</dbReference>
<evidence type="ECO:0000256" key="9">
    <source>
        <dbReference type="ARBA" id="ARBA00023242"/>
    </source>
</evidence>
<dbReference type="InterPro" id="IPR001650">
    <property type="entry name" value="Helicase_C-like"/>
</dbReference>
<evidence type="ECO:0000256" key="6">
    <source>
        <dbReference type="ARBA" id="ARBA00022840"/>
    </source>
</evidence>
<dbReference type="EMBL" id="KN818225">
    <property type="protein sequence ID" value="KIL69533.1"/>
    <property type="molecule type" value="Genomic_DNA"/>
</dbReference>
<dbReference type="EC" id="5.6.2.4" evidence="11"/>
<feature type="region of interest" description="Disordered" evidence="12">
    <location>
        <begin position="95"/>
        <end position="134"/>
    </location>
</feature>
<dbReference type="Proteomes" id="UP000054549">
    <property type="component" value="Unassembled WGS sequence"/>
</dbReference>
<dbReference type="GO" id="GO:0005694">
    <property type="term" value="C:chromosome"/>
    <property type="evidence" value="ECO:0007669"/>
    <property type="project" value="TreeGrafter"/>
</dbReference>
<dbReference type="SMART" id="SM00487">
    <property type="entry name" value="DEXDc"/>
    <property type="match status" value="1"/>
</dbReference>
<dbReference type="FunCoup" id="A0A0C2XKG1">
    <property type="interactions" value="225"/>
</dbReference>
<dbReference type="Pfam" id="PF09382">
    <property type="entry name" value="RQC"/>
    <property type="match status" value="1"/>
</dbReference>
<dbReference type="Pfam" id="PF00270">
    <property type="entry name" value="DEAD"/>
    <property type="match status" value="1"/>
</dbReference>
<dbReference type="InterPro" id="IPR014001">
    <property type="entry name" value="Helicase_ATP-bd"/>
</dbReference>
<dbReference type="Gene3D" id="3.40.50.300">
    <property type="entry name" value="P-loop containing nucleotide triphosphate hydrolases"/>
    <property type="match status" value="2"/>
</dbReference>
<dbReference type="GO" id="GO:0043138">
    <property type="term" value="F:3'-5' DNA helicase activity"/>
    <property type="evidence" value="ECO:0007669"/>
    <property type="project" value="UniProtKB-EC"/>
</dbReference>
<dbReference type="InterPro" id="IPR011545">
    <property type="entry name" value="DEAD/DEAH_box_helicase_dom"/>
</dbReference>
<dbReference type="GO" id="GO:0016787">
    <property type="term" value="F:hydrolase activity"/>
    <property type="evidence" value="ECO:0007669"/>
    <property type="project" value="UniProtKB-KW"/>
</dbReference>
<dbReference type="InterPro" id="IPR044876">
    <property type="entry name" value="HRDC_dom_sf"/>
</dbReference>
<feature type="domain" description="Helicase ATP-binding" evidence="13">
    <location>
        <begin position="379"/>
        <end position="554"/>
    </location>
</feature>
<sequence length="1043" mass="117160">MSSLPQNNLQEVLRRKAINSQPSLTQSYSPVQALQKQKSKFKPATIISPTPSSQSVSAPLAVGSQHYAIGHASSSRNVIVNNSCTAVPATPISTAVKRGSPDYFVNSDSSPQSPKRLKKDTTNKENVLSSGSNLSNKAKTRIERQTPVECADSDIEICTTPRPTSERNPFAKLNKEVSDVSPTTKPEGINEHADLLGKSNDTLHKLFRHNQELQSSVTDAVLRYYSNLSDDVDIVILERIRNIMSDRIKNITEVLDSRKNTAAPQGSVRIDRVTTNSCTIVPTPLNVDVVAPALEIFPKIPPSTTSTTVTNYNVTATNYNLEIDLTPDVPDEWEILDEVHQPEKKERDPRHSHHYEEVIRKLRGVFKLTSFRENQLEAVVRALEGRDVLILMPTGGGKSLCYQLPAICDGGKTRGVTVVISPLLALMNDQVDSLKRKEIDVVQWSSETTNNEAKQRLSSPSKPRLLYITPEKLKGSNVTRSIITQLYNTSNLARFVIDEAHVITTWGQDFRDAYRDLIDLRVQYPNVPIMALTATANHATVDDIKKRLQLRNCVFLKSSFNRKNLIYTITNKRQTTVLMDIIKYIKEKHANKTGIIYCLARKTCEKVAKKLREGGLIARHYHAGITAEEKDTALSEWRLGRCSIIVATIAFGMGIDKADVRFVIHHDLPKSLDGYYQETGRAGRDGKPADCLLYYSFSDFFSLKSIIEKGQDGQPLHQRQGTIDRQLSEVRKVVAYCSNLSDCRRVQLLQFFGEKFDKTECGSKCDNCSYGGPVEQKDLTPIAITAVQVVGTLRQRKENITLDMCKCILSGSKANNVVSRGFDNLPAHGSAHDLPREQIELMLQRLVSLDILTHFSVEHGNGFHSSYVELGPLAQDLLSKKLTVAIDWRPRESKSRKANQQAPRRVENADLRRPENQNVRPNAEDAIEAFEEDYGPFHDEVEDVDIDPLNDFIDPEKIYTGLCDLRMTLATETDMNEEDIFDNEVLQMLSLTRPRDSTQFKETIRSALADRVDEVNLDDMVNTKFRLYGEQFLGYIKSIPKET</sequence>
<gene>
    <name evidence="15" type="ORF">M378DRAFT_189969</name>
</gene>
<keyword evidence="4" id="KW-0378">Hydrolase</keyword>
<dbReference type="GO" id="GO:0003677">
    <property type="term" value="F:DNA binding"/>
    <property type="evidence" value="ECO:0007669"/>
    <property type="project" value="UniProtKB-KW"/>
</dbReference>
<evidence type="ECO:0000256" key="4">
    <source>
        <dbReference type="ARBA" id="ARBA00022801"/>
    </source>
</evidence>
<evidence type="ECO:0000256" key="12">
    <source>
        <dbReference type="SAM" id="MobiDB-lite"/>
    </source>
</evidence>
<evidence type="ECO:0000256" key="1">
    <source>
        <dbReference type="ARBA" id="ARBA00004123"/>
    </source>
</evidence>
<dbReference type="CDD" id="cd17920">
    <property type="entry name" value="DEXHc_RecQ"/>
    <property type="match status" value="1"/>
</dbReference>
<accession>A0A0C2XKG1</accession>
<dbReference type="FunFam" id="3.40.50.300:FF:000340">
    <property type="entry name" value="Bloom syndrome, RecQ helicase"/>
    <property type="match status" value="1"/>
</dbReference>
<dbReference type="InterPro" id="IPR018982">
    <property type="entry name" value="RQC_domain"/>
</dbReference>
<keyword evidence="7" id="KW-0238">DNA-binding</keyword>
<evidence type="ECO:0000313" key="16">
    <source>
        <dbReference type="Proteomes" id="UP000054549"/>
    </source>
</evidence>
<evidence type="ECO:0000256" key="10">
    <source>
        <dbReference type="ARBA" id="ARBA00034617"/>
    </source>
</evidence>
<evidence type="ECO:0000256" key="2">
    <source>
        <dbReference type="ARBA" id="ARBA00005446"/>
    </source>
</evidence>
<dbReference type="GO" id="GO:0005737">
    <property type="term" value="C:cytoplasm"/>
    <property type="evidence" value="ECO:0007669"/>
    <property type="project" value="TreeGrafter"/>
</dbReference>
<feature type="compositionally biased region" description="Basic and acidic residues" evidence="12">
    <location>
        <begin position="904"/>
        <end position="915"/>
    </location>
</feature>
<reference evidence="15 16" key="1">
    <citation type="submission" date="2014-04" db="EMBL/GenBank/DDBJ databases">
        <title>Evolutionary Origins and Diversification of the Mycorrhizal Mutualists.</title>
        <authorList>
            <consortium name="DOE Joint Genome Institute"/>
            <consortium name="Mycorrhizal Genomics Consortium"/>
            <person name="Kohler A."/>
            <person name="Kuo A."/>
            <person name="Nagy L.G."/>
            <person name="Floudas D."/>
            <person name="Copeland A."/>
            <person name="Barry K.W."/>
            <person name="Cichocki N."/>
            <person name="Veneault-Fourrey C."/>
            <person name="LaButti K."/>
            <person name="Lindquist E.A."/>
            <person name="Lipzen A."/>
            <person name="Lundell T."/>
            <person name="Morin E."/>
            <person name="Murat C."/>
            <person name="Riley R."/>
            <person name="Ohm R."/>
            <person name="Sun H."/>
            <person name="Tunlid A."/>
            <person name="Henrissat B."/>
            <person name="Grigoriev I.V."/>
            <person name="Hibbett D.S."/>
            <person name="Martin F."/>
        </authorList>
    </citation>
    <scope>NUCLEOTIDE SEQUENCE [LARGE SCALE GENOMIC DNA]</scope>
    <source>
        <strain evidence="15 16">Koide BX008</strain>
    </source>
</reference>
<evidence type="ECO:0000256" key="5">
    <source>
        <dbReference type="ARBA" id="ARBA00022806"/>
    </source>
</evidence>
<dbReference type="InterPro" id="IPR036390">
    <property type="entry name" value="WH_DNA-bd_sf"/>
</dbReference>
<dbReference type="SMART" id="SM00956">
    <property type="entry name" value="RQC"/>
    <property type="match status" value="1"/>
</dbReference>
<dbReference type="Gene3D" id="1.10.10.10">
    <property type="entry name" value="Winged helix-like DNA-binding domain superfamily/Winged helix DNA-binding domain"/>
    <property type="match status" value="1"/>
</dbReference>
<dbReference type="SUPFAM" id="SSF46785">
    <property type="entry name" value="Winged helix' DNA-binding domain"/>
    <property type="match status" value="1"/>
</dbReference>
<proteinExistence type="inferred from homology"/>
<feature type="region of interest" description="Disordered" evidence="12">
    <location>
        <begin position="892"/>
        <end position="921"/>
    </location>
</feature>
<dbReference type="PANTHER" id="PTHR13710">
    <property type="entry name" value="DNA HELICASE RECQ FAMILY MEMBER"/>
    <property type="match status" value="1"/>
</dbReference>
<organism evidence="15 16">
    <name type="scientific">Amanita muscaria (strain Koide BX008)</name>
    <dbReference type="NCBI Taxonomy" id="946122"/>
    <lineage>
        <taxon>Eukaryota</taxon>
        <taxon>Fungi</taxon>
        <taxon>Dikarya</taxon>
        <taxon>Basidiomycota</taxon>
        <taxon>Agaricomycotina</taxon>
        <taxon>Agaricomycetes</taxon>
        <taxon>Agaricomycetidae</taxon>
        <taxon>Agaricales</taxon>
        <taxon>Pluteineae</taxon>
        <taxon>Amanitaceae</taxon>
        <taxon>Amanita</taxon>
    </lineage>
</organism>
<dbReference type="PANTHER" id="PTHR13710:SF153">
    <property type="entry name" value="RECQ-LIKE DNA HELICASE BLM"/>
    <property type="match status" value="1"/>
</dbReference>
<keyword evidence="3" id="KW-0547">Nucleotide-binding</keyword>
<dbReference type="OrthoDB" id="10261556at2759"/>
<dbReference type="GO" id="GO:0000724">
    <property type="term" value="P:double-strand break repair via homologous recombination"/>
    <property type="evidence" value="ECO:0007669"/>
    <property type="project" value="TreeGrafter"/>
</dbReference>
<evidence type="ECO:0000256" key="7">
    <source>
        <dbReference type="ARBA" id="ARBA00023125"/>
    </source>
</evidence>